<dbReference type="InterPro" id="IPR005645">
    <property type="entry name" value="FSH-like_dom"/>
</dbReference>
<evidence type="ECO:0000313" key="4">
    <source>
        <dbReference type="EMBL" id="OAG06390.1"/>
    </source>
</evidence>
<dbReference type="GO" id="GO:0005634">
    <property type="term" value="C:nucleus"/>
    <property type="evidence" value="ECO:0007669"/>
    <property type="project" value="TreeGrafter"/>
</dbReference>
<gene>
    <name evidence="4" type="ORF">CC84DRAFT_762891</name>
</gene>
<dbReference type="PANTHER" id="PTHR48070:SF3">
    <property type="entry name" value="ESTERASE DBAE-RELATED"/>
    <property type="match status" value="1"/>
</dbReference>
<comment type="similarity">
    <text evidence="1">Belongs to the LovG family.</text>
</comment>
<dbReference type="RefSeq" id="XP_018036755.1">
    <property type="nucleotide sequence ID" value="XM_018187342.1"/>
</dbReference>
<organism evidence="4 5">
    <name type="scientific">Paraphaeosphaeria sporulosa</name>
    <dbReference type="NCBI Taxonomy" id="1460663"/>
    <lineage>
        <taxon>Eukaryota</taxon>
        <taxon>Fungi</taxon>
        <taxon>Dikarya</taxon>
        <taxon>Ascomycota</taxon>
        <taxon>Pezizomycotina</taxon>
        <taxon>Dothideomycetes</taxon>
        <taxon>Pleosporomycetidae</taxon>
        <taxon>Pleosporales</taxon>
        <taxon>Massarineae</taxon>
        <taxon>Didymosphaeriaceae</taxon>
        <taxon>Paraphaeosphaeria</taxon>
    </lineage>
</organism>
<dbReference type="GO" id="GO:0044550">
    <property type="term" value="P:secondary metabolite biosynthetic process"/>
    <property type="evidence" value="ECO:0007669"/>
    <property type="project" value="TreeGrafter"/>
</dbReference>
<dbReference type="PANTHER" id="PTHR48070">
    <property type="entry name" value="ESTERASE OVCA2"/>
    <property type="match status" value="1"/>
</dbReference>
<dbReference type="Pfam" id="PF03959">
    <property type="entry name" value="FSH1"/>
    <property type="match status" value="1"/>
</dbReference>
<dbReference type="SUPFAM" id="SSF53474">
    <property type="entry name" value="alpha/beta-Hydrolases"/>
    <property type="match status" value="1"/>
</dbReference>
<dbReference type="InterPro" id="IPR050593">
    <property type="entry name" value="LovG"/>
</dbReference>
<keyword evidence="2" id="KW-0378">Hydrolase</keyword>
<dbReference type="Gene3D" id="3.40.50.1820">
    <property type="entry name" value="alpha/beta hydrolase"/>
    <property type="match status" value="1"/>
</dbReference>
<dbReference type="GO" id="GO:0005737">
    <property type="term" value="C:cytoplasm"/>
    <property type="evidence" value="ECO:0007669"/>
    <property type="project" value="TreeGrafter"/>
</dbReference>
<keyword evidence="5" id="KW-1185">Reference proteome</keyword>
<evidence type="ECO:0000256" key="2">
    <source>
        <dbReference type="ARBA" id="ARBA00022801"/>
    </source>
</evidence>
<dbReference type="InterPro" id="IPR029058">
    <property type="entry name" value="AB_hydrolase_fold"/>
</dbReference>
<accession>A0A177CHV3</accession>
<dbReference type="InParanoid" id="A0A177CHV3"/>
<sequence length="262" mass="28135">MAKPTLLAFHGSGSNDTIHYVQLARISRFLKQHFEIEALCGPIESAAGPGILPFFDGCGPFYRWAPPSDIVNASTSPTYGPMLPEVCSLIEAAVSRARSKGSKVVGVIGFSQGTRVVAGLLKASQIQRVLAKEGKGKALEWLADIRFGLSVCSSFPPALVPAAVLEAVKTSGQDEDQQKALLEEKIVLPALHVLGSQDEWAWAGKLLIGSAYETDVEPKVDVEKGKNGVLEFAMGHHYPVQPEDTEKVANWVLGTWEGVKGE</sequence>
<dbReference type="GeneID" id="28770828"/>
<dbReference type="EMBL" id="KV441552">
    <property type="protein sequence ID" value="OAG06390.1"/>
    <property type="molecule type" value="Genomic_DNA"/>
</dbReference>
<proteinExistence type="inferred from homology"/>
<dbReference type="OrthoDB" id="414698at2759"/>
<reference evidence="4 5" key="1">
    <citation type="submission" date="2016-05" db="EMBL/GenBank/DDBJ databases">
        <title>Comparative analysis of secretome profiles of manganese(II)-oxidizing ascomycete fungi.</title>
        <authorList>
            <consortium name="DOE Joint Genome Institute"/>
            <person name="Zeiner C.A."/>
            <person name="Purvine S.O."/>
            <person name="Zink E.M."/>
            <person name="Wu S."/>
            <person name="Pasa-Tolic L."/>
            <person name="Chaput D.L."/>
            <person name="Haridas S."/>
            <person name="Grigoriev I.V."/>
            <person name="Santelli C.M."/>
            <person name="Hansel C.M."/>
        </authorList>
    </citation>
    <scope>NUCLEOTIDE SEQUENCE [LARGE SCALE GENOMIC DNA]</scope>
    <source>
        <strain evidence="4 5">AP3s5-JAC2a</strain>
    </source>
</reference>
<dbReference type="AlphaFoldDB" id="A0A177CHV3"/>
<dbReference type="GO" id="GO:0016787">
    <property type="term" value="F:hydrolase activity"/>
    <property type="evidence" value="ECO:0007669"/>
    <property type="project" value="UniProtKB-KW"/>
</dbReference>
<evidence type="ECO:0000256" key="1">
    <source>
        <dbReference type="ARBA" id="ARBA00005863"/>
    </source>
</evidence>
<name>A0A177CHV3_9PLEO</name>
<dbReference type="STRING" id="1460663.A0A177CHV3"/>
<protein>
    <recommendedName>
        <fullName evidence="3">Serine hydrolase domain-containing protein</fullName>
    </recommendedName>
</protein>
<dbReference type="Proteomes" id="UP000077069">
    <property type="component" value="Unassembled WGS sequence"/>
</dbReference>
<feature type="domain" description="Serine hydrolase" evidence="3">
    <location>
        <begin position="3"/>
        <end position="200"/>
    </location>
</feature>
<evidence type="ECO:0000259" key="3">
    <source>
        <dbReference type="Pfam" id="PF03959"/>
    </source>
</evidence>
<evidence type="ECO:0000313" key="5">
    <source>
        <dbReference type="Proteomes" id="UP000077069"/>
    </source>
</evidence>